<dbReference type="GO" id="GO:0004748">
    <property type="term" value="F:ribonucleoside-diphosphate reductase activity, thioredoxin disulfide as acceptor"/>
    <property type="evidence" value="ECO:0007669"/>
    <property type="project" value="UniProtKB-EC"/>
</dbReference>
<dbReference type="AlphaFoldDB" id="A0A840VRJ9"/>
<feature type="compositionally biased region" description="Polar residues" evidence="6">
    <location>
        <begin position="335"/>
        <end position="353"/>
    </location>
</feature>
<dbReference type="GO" id="GO:0071897">
    <property type="term" value="P:DNA biosynthetic process"/>
    <property type="evidence" value="ECO:0007669"/>
    <property type="project" value="UniProtKB-KW"/>
</dbReference>
<evidence type="ECO:0000313" key="8">
    <source>
        <dbReference type="EMBL" id="MBB5372902.1"/>
    </source>
</evidence>
<evidence type="ECO:0000259" key="7">
    <source>
        <dbReference type="Pfam" id="PF12637"/>
    </source>
</evidence>
<keyword evidence="3" id="KW-0237">DNA synthesis</keyword>
<dbReference type="EMBL" id="JACHFJ010000003">
    <property type="protein sequence ID" value="MBB5372902.1"/>
    <property type="molecule type" value="Genomic_DNA"/>
</dbReference>
<proteinExistence type="inferred from homology"/>
<evidence type="ECO:0000256" key="1">
    <source>
        <dbReference type="ARBA" id="ARBA00007405"/>
    </source>
</evidence>
<evidence type="ECO:0000256" key="6">
    <source>
        <dbReference type="SAM" id="MobiDB-lite"/>
    </source>
</evidence>
<protein>
    <recommendedName>
        <fullName evidence="2">ribonucleoside-diphosphate reductase</fullName>
        <ecNumber evidence="2">1.17.4.1</ecNumber>
    </recommendedName>
</protein>
<feature type="region of interest" description="Disordered" evidence="6">
    <location>
        <begin position="329"/>
        <end position="353"/>
    </location>
</feature>
<evidence type="ECO:0000256" key="5">
    <source>
        <dbReference type="ARBA" id="ARBA00047754"/>
    </source>
</evidence>
<keyword evidence="4" id="KW-0547">Nucleotide-binding</keyword>
<dbReference type="Pfam" id="PF12637">
    <property type="entry name" value="TSCPD"/>
    <property type="match status" value="1"/>
</dbReference>
<evidence type="ECO:0000256" key="4">
    <source>
        <dbReference type="ARBA" id="ARBA00022741"/>
    </source>
</evidence>
<dbReference type="GO" id="GO:0000166">
    <property type="term" value="F:nucleotide binding"/>
    <property type="evidence" value="ECO:0007669"/>
    <property type="project" value="UniProtKB-KW"/>
</dbReference>
<comment type="similarity">
    <text evidence="1">Belongs to the ribonucleoside diphosphate reductase class-2 family.</text>
</comment>
<organism evidence="8 9">
    <name type="scientific">Acidocella aromatica</name>
    <dbReference type="NCBI Taxonomy" id="1303579"/>
    <lineage>
        <taxon>Bacteria</taxon>
        <taxon>Pseudomonadati</taxon>
        <taxon>Pseudomonadota</taxon>
        <taxon>Alphaproteobacteria</taxon>
        <taxon>Acetobacterales</taxon>
        <taxon>Acidocellaceae</taxon>
        <taxon>Acidocella</taxon>
    </lineage>
</organism>
<keyword evidence="9" id="KW-1185">Reference proteome</keyword>
<reference evidence="8 9" key="1">
    <citation type="submission" date="2020-08" db="EMBL/GenBank/DDBJ databases">
        <title>Genomic Encyclopedia of Type Strains, Phase IV (KMG-IV): sequencing the most valuable type-strain genomes for metagenomic binning, comparative biology and taxonomic classification.</title>
        <authorList>
            <person name="Goeker M."/>
        </authorList>
    </citation>
    <scope>NUCLEOTIDE SEQUENCE [LARGE SCALE GENOMIC DNA]</scope>
    <source>
        <strain evidence="8 9">DSM 27026</strain>
    </source>
</reference>
<evidence type="ECO:0000313" key="9">
    <source>
        <dbReference type="Proteomes" id="UP000553706"/>
    </source>
</evidence>
<evidence type="ECO:0000256" key="3">
    <source>
        <dbReference type="ARBA" id="ARBA00022634"/>
    </source>
</evidence>
<feature type="domain" description="TSCPD" evidence="7">
    <location>
        <begin position="345"/>
        <end position="449"/>
    </location>
</feature>
<dbReference type="SUPFAM" id="SSF51998">
    <property type="entry name" value="PFL-like glycyl radical enzymes"/>
    <property type="match status" value="1"/>
</dbReference>
<dbReference type="Proteomes" id="UP000553706">
    <property type="component" value="Unassembled WGS sequence"/>
</dbReference>
<sequence length="500" mass="51995">MAQIKAEKPWHGIKQAAFAAAADPDSPQVSVKLPASWGQAAADALAAILPEARRIDIAEAARGWIAPVAARAIAAGLSETIGDELHALLAMRRGAPSADIWRNRPSTAPGFTFNIAAYLAEGALDLGTLAADTRLAVTALTLAAPGAHRLAIGFTDLNLLLTRLGLDYGSQAARDTAVALTAFIGAHAHIASAALRPQSPTLGYAFMAPTLPEHTAVPGLPAAAQAALEDAAKAGTTRHEALLGFAAEPAVEALLGAEVCNFAPALSPVNEEGQLTLWAQESLAARGLNPATALARQLSGETLFPAPRAGAHLAMHDALAPLVASMPARPAQPMQARQPSTRQPLPSRRSGYTQKVSVGGHKLFLSTGEYENGRIGEIFVALHKEGSAFRGLMDAFAIAVSIGLQHGVGLEDYVEAFTFTRFGPAGVVEGDPAVTAATSMLDYVFRNLAVNYLGRTNLAPATLESADTVGEGAAERAPLLPLDLPDPAPRERRKALKLVS</sequence>
<gene>
    <name evidence="8" type="ORF">HNP71_001153</name>
</gene>
<feature type="region of interest" description="Disordered" evidence="6">
    <location>
        <begin position="480"/>
        <end position="500"/>
    </location>
</feature>
<feature type="compositionally biased region" description="Basic residues" evidence="6">
    <location>
        <begin position="491"/>
        <end position="500"/>
    </location>
</feature>
<name>A0A840VRJ9_9PROT</name>
<evidence type="ECO:0000256" key="2">
    <source>
        <dbReference type="ARBA" id="ARBA00012274"/>
    </source>
</evidence>
<comment type="caution">
    <text evidence="8">The sequence shown here is derived from an EMBL/GenBank/DDBJ whole genome shotgun (WGS) entry which is preliminary data.</text>
</comment>
<dbReference type="InterPro" id="IPR024434">
    <property type="entry name" value="TSCPD_dom"/>
</dbReference>
<comment type="catalytic activity">
    <reaction evidence="5">
        <text>a 2'-deoxyribonucleoside 5'-diphosphate + [thioredoxin]-disulfide + H2O = a ribonucleoside 5'-diphosphate + [thioredoxin]-dithiol</text>
        <dbReference type="Rhea" id="RHEA:23252"/>
        <dbReference type="Rhea" id="RHEA-COMP:10698"/>
        <dbReference type="Rhea" id="RHEA-COMP:10700"/>
        <dbReference type="ChEBI" id="CHEBI:15377"/>
        <dbReference type="ChEBI" id="CHEBI:29950"/>
        <dbReference type="ChEBI" id="CHEBI:50058"/>
        <dbReference type="ChEBI" id="CHEBI:57930"/>
        <dbReference type="ChEBI" id="CHEBI:73316"/>
        <dbReference type="EC" id="1.17.4.1"/>
    </reaction>
</comment>
<dbReference type="RefSeq" id="WP_183265919.1">
    <property type="nucleotide sequence ID" value="NZ_JACHFJ010000003.1"/>
</dbReference>
<accession>A0A840VRJ9</accession>
<dbReference type="EC" id="1.17.4.1" evidence="2"/>